<organism evidence="2 3">
    <name type="scientific">Streptococcus acidominimus</name>
    <dbReference type="NCBI Taxonomy" id="1326"/>
    <lineage>
        <taxon>Bacteria</taxon>
        <taxon>Bacillati</taxon>
        <taxon>Bacillota</taxon>
        <taxon>Bacilli</taxon>
        <taxon>Lactobacillales</taxon>
        <taxon>Streptococcaceae</taxon>
        <taxon>Streptococcus</taxon>
    </lineage>
</organism>
<accession>A0A1Q8EFR3</accession>
<sequence length="189" mass="20846">MMKEKVMRWQAGLLDTIIVSVMVVFGLVTLLGGVYGLLSAFVYLAPLSDGKWRVMRNKKVILVCVGAQLLVYALLLILFLNLQLLPVLPKALVVVISFLLTVLGVVSFSLLTIAIWQLARGHDPSRLLLYQGVQGFILGVPYWIGLFILLLAVILAVMAYPPCLVVVVGAFLQLLNKTSEQLMLGRREP</sequence>
<proteinExistence type="predicted"/>
<dbReference type="AlphaFoldDB" id="A0A1Q8EFR3"/>
<name>A0A1Q8EFR3_STRAI</name>
<feature type="transmembrane region" description="Helical" evidence="1">
    <location>
        <begin position="92"/>
        <end position="119"/>
    </location>
</feature>
<gene>
    <name evidence="2" type="ORF">BU200_00855</name>
</gene>
<dbReference type="EMBL" id="MSJL01000003">
    <property type="protein sequence ID" value="OLF50606.1"/>
    <property type="molecule type" value="Genomic_DNA"/>
</dbReference>
<keyword evidence="1" id="KW-1133">Transmembrane helix</keyword>
<protein>
    <submittedName>
        <fullName evidence="2">Uncharacterized protein</fullName>
    </submittedName>
</protein>
<keyword evidence="1" id="KW-0472">Membrane</keyword>
<evidence type="ECO:0000313" key="3">
    <source>
        <dbReference type="Proteomes" id="UP000186437"/>
    </source>
</evidence>
<dbReference type="Proteomes" id="UP000186437">
    <property type="component" value="Unassembled WGS sequence"/>
</dbReference>
<feature type="transmembrane region" description="Helical" evidence="1">
    <location>
        <begin position="60"/>
        <end position="80"/>
    </location>
</feature>
<keyword evidence="3" id="KW-1185">Reference proteome</keyword>
<keyword evidence="1" id="KW-0812">Transmembrane</keyword>
<dbReference type="OrthoDB" id="2221602at2"/>
<reference evidence="3" key="1">
    <citation type="submission" date="2016-12" db="EMBL/GenBank/DDBJ databases">
        <authorList>
            <person name="Gulvik C.A."/>
        </authorList>
    </citation>
    <scope>NUCLEOTIDE SEQUENCE [LARGE SCALE GENOMIC DNA]</scope>
    <source>
        <strain evidence="3">ATCC 51725</strain>
    </source>
</reference>
<feature type="transmembrane region" description="Helical" evidence="1">
    <location>
        <begin position="12"/>
        <end position="45"/>
    </location>
</feature>
<dbReference type="RefSeq" id="WP_075098350.1">
    <property type="nucleotide sequence ID" value="NZ_MSJL01000003.1"/>
</dbReference>
<evidence type="ECO:0000313" key="2">
    <source>
        <dbReference type="EMBL" id="OLF50606.1"/>
    </source>
</evidence>
<feature type="transmembrane region" description="Helical" evidence="1">
    <location>
        <begin position="142"/>
        <end position="175"/>
    </location>
</feature>
<evidence type="ECO:0000256" key="1">
    <source>
        <dbReference type="SAM" id="Phobius"/>
    </source>
</evidence>
<comment type="caution">
    <text evidence="2">The sequence shown here is derived from an EMBL/GenBank/DDBJ whole genome shotgun (WGS) entry which is preliminary data.</text>
</comment>